<keyword evidence="6" id="KW-0539">Nucleus</keyword>
<keyword evidence="11" id="KW-1185">Reference proteome</keyword>
<evidence type="ECO:0000256" key="3">
    <source>
        <dbReference type="ARBA" id="ARBA00022490"/>
    </source>
</evidence>
<organism evidence="10 11">
    <name type="scientific">Myriangium duriaei CBS 260.36</name>
    <dbReference type="NCBI Taxonomy" id="1168546"/>
    <lineage>
        <taxon>Eukaryota</taxon>
        <taxon>Fungi</taxon>
        <taxon>Dikarya</taxon>
        <taxon>Ascomycota</taxon>
        <taxon>Pezizomycotina</taxon>
        <taxon>Dothideomycetes</taxon>
        <taxon>Dothideomycetidae</taxon>
        <taxon>Myriangiales</taxon>
        <taxon>Myriangiaceae</taxon>
        <taxon>Myriangium</taxon>
    </lineage>
</organism>
<keyword evidence="5" id="KW-0804">Transcription</keyword>
<feature type="domain" description="Velvet" evidence="9">
    <location>
        <begin position="22"/>
        <end position="216"/>
    </location>
</feature>
<feature type="region of interest" description="Disordered" evidence="8">
    <location>
        <begin position="384"/>
        <end position="432"/>
    </location>
</feature>
<evidence type="ECO:0000256" key="8">
    <source>
        <dbReference type="SAM" id="MobiDB-lite"/>
    </source>
</evidence>
<dbReference type="PANTHER" id="PTHR33572">
    <property type="entry name" value="SPORE DEVELOPMENT REGULATOR VOSA"/>
    <property type="match status" value="1"/>
</dbReference>
<dbReference type="GO" id="GO:0034250">
    <property type="term" value="P:positive regulation of amide metabolic process"/>
    <property type="evidence" value="ECO:0007669"/>
    <property type="project" value="UniProtKB-ARBA"/>
</dbReference>
<evidence type="ECO:0000313" key="10">
    <source>
        <dbReference type="EMBL" id="KAF2155992.1"/>
    </source>
</evidence>
<keyword evidence="4" id="KW-0805">Transcription regulation</keyword>
<evidence type="ECO:0000256" key="6">
    <source>
        <dbReference type="ARBA" id="ARBA00023242"/>
    </source>
</evidence>
<feature type="compositionally biased region" description="Polar residues" evidence="8">
    <location>
        <begin position="340"/>
        <end position="349"/>
    </location>
</feature>
<proteinExistence type="inferred from homology"/>
<dbReference type="PROSITE" id="PS51821">
    <property type="entry name" value="VELVET"/>
    <property type="match status" value="1"/>
</dbReference>
<dbReference type="GO" id="GO:0005634">
    <property type="term" value="C:nucleus"/>
    <property type="evidence" value="ECO:0007669"/>
    <property type="project" value="UniProtKB-SubCell"/>
</dbReference>
<evidence type="ECO:0000313" key="11">
    <source>
        <dbReference type="Proteomes" id="UP000799439"/>
    </source>
</evidence>
<comment type="subcellular location">
    <subcellularLocation>
        <location evidence="2">Cytoplasm</location>
    </subcellularLocation>
    <subcellularLocation>
        <location evidence="1">Nucleus</location>
    </subcellularLocation>
</comment>
<dbReference type="Gene3D" id="2.60.40.3960">
    <property type="entry name" value="Velvet domain"/>
    <property type="match status" value="1"/>
</dbReference>
<reference evidence="10" key="1">
    <citation type="journal article" date="2020" name="Stud. Mycol.">
        <title>101 Dothideomycetes genomes: a test case for predicting lifestyles and emergence of pathogens.</title>
        <authorList>
            <person name="Haridas S."/>
            <person name="Albert R."/>
            <person name="Binder M."/>
            <person name="Bloem J."/>
            <person name="Labutti K."/>
            <person name="Salamov A."/>
            <person name="Andreopoulos B."/>
            <person name="Baker S."/>
            <person name="Barry K."/>
            <person name="Bills G."/>
            <person name="Bluhm B."/>
            <person name="Cannon C."/>
            <person name="Castanera R."/>
            <person name="Culley D."/>
            <person name="Daum C."/>
            <person name="Ezra D."/>
            <person name="Gonzalez J."/>
            <person name="Henrissat B."/>
            <person name="Kuo A."/>
            <person name="Liang C."/>
            <person name="Lipzen A."/>
            <person name="Lutzoni F."/>
            <person name="Magnuson J."/>
            <person name="Mondo S."/>
            <person name="Nolan M."/>
            <person name="Ohm R."/>
            <person name="Pangilinan J."/>
            <person name="Park H.-J."/>
            <person name="Ramirez L."/>
            <person name="Alfaro M."/>
            <person name="Sun H."/>
            <person name="Tritt A."/>
            <person name="Yoshinaga Y."/>
            <person name="Zwiers L.-H."/>
            <person name="Turgeon B."/>
            <person name="Goodwin S."/>
            <person name="Spatafora J."/>
            <person name="Crous P."/>
            <person name="Grigoriev I."/>
        </authorList>
    </citation>
    <scope>NUCLEOTIDE SEQUENCE</scope>
    <source>
        <strain evidence="10">CBS 260.36</strain>
    </source>
</reference>
<dbReference type="EMBL" id="ML996082">
    <property type="protein sequence ID" value="KAF2155992.1"/>
    <property type="molecule type" value="Genomic_DNA"/>
</dbReference>
<feature type="region of interest" description="Disordered" evidence="8">
    <location>
        <begin position="462"/>
        <end position="507"/>
    </location>
</feature>
<feature type="compositionally biased region" description="Low complexity" evidence="8">
    <location>
        <begin position="471"/>
        <end position="484"/>
    </location>
</feature>
<comment type="caution">
    <text evidence="10">The sequence shown here is derived from an EMBL/GenBank/DDBJ whole genome shotgun (WGS) entry which is preliminary data.</text>
</comment>
<dbReference type="FunFam" id="2.60.40.3960:FF:000001">
    <property type="entry name" value="Sexual development activator VeA"/>
    <property type="match status" value="1"/>
</dbReference>
<dbReference type="InterPro" id="IPR037525">
    <property type="entry name" value="Velvet_dom"/>
</dbReference>
<evidence type="ECO:0000256" key="2">
    <source>
        <dbReference type="ARBA" id="ARBA00004496"/>
    </source>
</evidence>
<evidence type="ECO:0000259" key="9">
    <source>
        <dbReference type="PROSITE" id="PS51821"/>
    </source>
</evidence>
<feature type="compositionally biased region" description="Low complexity" evidence="8">
    <location>
        <begin position="405"/>
        <end position="416"/>
    </location>
</feature>
<dbReference type="InterPro" id="IPR038491">
    <property type="entry name" value="Velvet_dom_sf"/>
</dbReference>
<dbReference type="AlphaFoldDB" id="A0A9P4J5X1"/>
<evidence type="ECO:0000256" key="7">
    <source>
        <dbReference type="ARBA" id="ARBA00038005"/>
    </source>
</evidence>
<dbReference type="Pfam" id="PF11754">
    <property type="entry name" value="Velvet"/>
    <property type="match status" value="2"/>
</dbReference>
<comment type="similarity">
    <text evidence="7">Belongs to the velvet family. VeA subfamily.</text>
</comment>
<protein>
    <recommendedName>
        <fullName evidence="9">Velvet domain-containing protein</fullName>
    </recommendedName>
</protein>
<dbReference type="GO" id="GO:0051176">
    <property type="term" value="P:positive regulation of sulfur metabolic process"/>
    <property type="evidence" value="ECO:0007669"/>
    <property type="project" value="UniProtKB-ARBA"/>
</dbReference>
<dbReference type="GO" id="GO:0005737">
    <property type="term" value="C:cytoplasm"/>
    <property type="evidence" value="ECO:0007669"/>
    <property type="project" value="UniProtKB-SubCell"/>
</dbReference>
<dbReference type="PANTHER" id="PTHR33572:SF14">
    <property type="entry name" value="DEVELOPMENTAL AND SECONDARY METABOLISM REGULATOR VEA"/>
    <property type="match status" value="1"/>
</dbReference>
<feature type="region of interest" description="Disordered" evidence="8">
    <location>
        <begin position="325"/>
        <end position="366"/>
    </location>
</feature>
<evidence type="ECO:0000256" key="1">
    <source>
        <dbReference type="ARBA" id="ARBA00004123"/>
    </source>
</evidence>
<dbReference type="Proteomes" id="UP000799439">
    <property type="component" value="Unassembled WGS sequence"/>
</dbReference>
<accession>A0A9P4J5X1</accession>
<feature type="region of interest" description="Disordered" evidence="8">
    <location>
        <begin position="219"/>
        <end position="296"/>
    </location>
</feature>
<dbReference type="OrthoDB" id="5384689at2759"/>
<name>A0A9P4J5X1_9PEZI</name>
<gene>
    <name evidence="10" type="ORF">K461DRAFT_318633</name>
</gene>
<keyword evidence="3" id="KW-0963">Cytoplasm</keyword>
<evidence type="ECO:0000256" key="4">
    <source>
        <dbReference type="ARBA" id="ARBA00023015"/>
    </source>
</evidence>
<sequence>MDHVIMVDNETSADYSRITKEGKKLTYKLTVLQQPEKARACGSGAKSSADRHPVDPPPIVELKIFEGEGAKNDITFTMNANYFLYATLEQARPIAQGRVPQDGKATVLTGTPVSGLVYLDRPHPAGYFLFPDLSVRHEGKYRLSFNLYEELKEDKDEDKVTVKDEAEPHTGGHVTHRLEVKSRPFIVYSAKKFPGLNQSTELSRTVAEQGCRVRIRRDARVRKRGKHGQDIDGCSEGPGGDMYTAPAGERSQIPHRQRSSSVESHRSIAPAVSRRSSEQGHSYPQGGLPAHHPYPAAPPAPYAAPYGQSPVANYPATYYHGASYPHSAMPPPQHVRQPSYPHSYNQQPMQQPPAPTHSHHGSISHPATPVAEGHYQFGRSMAEARPGAEYHSPASTGPVAAYNYAPAPHHPQAQQGPPTPHPSAEPSYQHESVKNGAPVYRAPYPQGPIASHRMLPALNTGNQIPSRLLEPSSPASSGPSPVFSEGPRSFKPFGPPDNGFAPNGKRSYGQVFDTLHTDGPMRSGARPTVGIAMGHASALRVDPDEAAEDGPPIGLRMSYKRADGRQITKSLPYDH</sequence>
<dbReference type="GO" id="GO:0043455">
    <property type="term" value="P:regulation of secondary metabolic process"/>
    <property type="evidence" value="ECO:0007669"/>
    <property type="project" value="UniProtKB-ARBA"/>
</dbReference>
<dbReference type="InterPro" id="IPR021740">
    <property type="entry name" value="Velvet"/>
</dbReference>
<evidence type="ECO:0000256" key="5">
    <source>
        <dbReference type="ARBA" id="ARBA00023163"/>
    </source>
</evidence>